<dbReference type="Pfam" id="PF01266">
    <property type="entry name" value="DAO"/>
    <property type="match status" value="1"/>
</dbReference>
<dbReference type="Proteomes" id="UP001528823">
    <property type="component" value="Unassembled WGS sequence"/>
</dbReference>
<dbReference type="SUPFAM" id="SSF54373">
    <property type="entry name" value="FAD-linked reductases, C-terminal domain"/>
    <property type="match status" value="1"/>
</dbReference>
<dbReference type="InterPro" id="IPR006076">
    <property type="entry name" value="FAD-dep_OxRdtase"/>
</dbReference>
<evidence type="ECO:0000256" key="1">
    <source>
        <dbReference type="ARBA" id="ARBA00023002"/>
    </source>
</evidence>
<sequence>MEQQTTIDVAVVGAGIVGICCACYLRQAGLKVLLLDRLPPAEGASKGNAGHFATEQVLPLASPHILTKIPAMLFNPLGPVAIQWQYLPQIFPWLLRFIWQARAYCFKQNIFALQALNEQALTSYQTLLKAAGIEHLVKTNGSMVVFESPTRFKASQLQFELMADHGVSINYLNGEQVREQEPNLSRQVTAGVLFPDTGHTINPYRLAMALYDYYRGIGGDFQCANVTGLYKNGDGCVIKVQATHQPANHEVNSQYKVPRLVLTTGAWSKQWVQQLTGIKVPLDTERGYHLMVPSAGHMLNMAVSSGERKFIMTPMEEGLRLAGTVEFAGLQRPANMKRADILFHHAKALLPELPNQQGERWMGFRPSLPDSLPVIDQDGPVYFAFGHQHLGLTLAAITGQLIQEMIQRAKPSVNLTPYRVTRFG</sequence>
<gene>
    <name evidence="3" type="ORF">ORQ98_01655</name>
</gene>
<keyword evidence="1" id="KW-0560">Oxidoreductase</keyword>
<keyword evidence="4" id="KW-1185">Reference proteome</keyword>
<evidence type="ECO:0000313" key="3">
    <source>
        <dbReference type="EMBL" id="MDE1460662.1"/>
    </source>
</evidence>
<dbReference type="RefSeq" id="WP_274687034.1">
    <property type="nucleotide sequence ID" value="NZ_JAPMOU010000002.1"/>
</dbReference>
<feature type="domain" description="FAD dependent oxidoreductase" evidence="2">
    <location>
        <begin position="8"/>
        <end position="404"/>
    </location>
</feature>
<protein>
    <submittedName>
        <fullName evidence="3">FAD-dependent oxidoreductase</fullName>
    </submittedName>
</protein>
<reference evidence="3 4" key="1">
    <citation type="submission" date="2022-11" db="EMBL/GenBank/DDBJ databases">
        <title>Spartinivicinus poritis sp. nov., isolated from scleractinian coral Porites lutea.</title>
        <authorList>
            <person name="Zhang G."/>
            <person name="Cai L."/>
            <person name="Wei Q."/>
        </authorList>
    </citation>
    <scope>NUCLEOTIDE SEQUENCE [LARGE SCALE GENOMIC DNA]</scope>
    <source>
        <strain evidence="3 4">A2-2</strain>
    </source>
</reference>
<dbReference type="EMBL" id="JAPMOU010000002">
    <property type="protein sequence ID" value="MDE1460662.1"/>
    <property type="molecule type" value="Genomic_DNA"/>
</dbReference>
<comment type="caution">
    <text evidence="3">The sequence shown here is derived from an EMBL/GenBank/DDBJ whole genome shotgun (WGS) entry which is preliminary data.</text>
</comment>
<dbReference type="Gene3D" id="3.30.9.10">
    <property type="entry name" value="D-Amino Acid Oxidase, subunit A, domain 2"/>
    <property type="match status" value="1"/>
</dbReference>
<name>A0ABT5U534_9GAMM</name>
<dbReference type="Gene3D" id="3.50.50.60">
    <property type="entry name" value="FAD/NAD(P)-binding domain"/>
    <property type="match status" value="2"/>
</dbReference>
<dbReference type="InterPro" id="IPR036188">
    <property type="entry name" value="FAD/NAD-bd_sf"/>
</dbReference>
<dbReference type="PANTHER" id="PTHR13847:SF289">
    <property type="entry name" value="GLYCINE OXIDASE"/>
    <property type="match status" value="1"/>
</dbReference>
<dbReference type="PANTHER" id="PTHR13847">
    <property type="entry name" value="SARCOSINE DEHYDROGENASE-RELATED"/>
    <property type="match status" value="1"/>
</dbReference>
<accession>A0ABT5U534</accession>
<proteinExistence type="predicted"/>
<evidence type="ECO:0000259" key="2">
    <source>
        <dbReference type="Pfam" id="PF01266"/>
    </source>
</evidence>
<evidence type="ECO:0000313" key="4">
    <source>
        <dbReference type="Proteomes" id="UP001528823"/>
    </source>
</evidence>
<dbReference type="SUPFAM" id="SSF51905">
    <property type="entry name" value="FAD/NAD(P)-binding domain"/>
    <property type="match status" value="1"/>
</dbReference>
<organism evidence="3 4">
    <name type="scientific">Spartinivicinus poritis</name>
    <dbReference type="NCBI Taxonomy" id="2994640"/>
    <lineage>
        <taxon>Bacteria</taxon>
        <taxon>Pseudomonadati</taxon>
        <taxon>Pseudomonadota</taxon>
        <taxon>Gammaproteobacteria</taxon>
        <taxon>Oceanospirillales</taxon>
        <taxon>Zooshikellaceae</taxon>
        <taxon>Spartinivicinus</taxon>
    </lineage>
</organism>